<dbReference type="PANTHER" id="PTHR30006:SF15">
    <property type="entry name" value="IRON-UTILIZATION PERIPLASMIC PROTEIN"/>
    <property type="match status" value="1"/>
</dbReference>
<dbReference type="RefSeq" id="WP_068735936.1">
    <property type="nucleotide sequence ID" value="NZ_LVYV01000034.1"/>
</dbReference>
<feature type="signal peptide" evidence="3">
    <location>
        <begin position="1"/>
        <end position="28"/>
    </location>
</feature>
<dbReference type="GO" id="GO:0030288">
    <property type="term" value="C:outer membrane-bounded periplasmic space"/>
    <property type="evidence" value="ECO:0007669"/>
    <property type="project" value="TreeGrafter"/>
</dbReference>
<dbReference type="Pfam" id="PF13343">
    <property type="entry name" value="SBP_bac_6"/>
    <property type="match status" value="1"/>
</dbReference>
<comment type="similarity">
    <text evidence="1">Belongs to the bacterial solute-binding protein 1 family.</text>
</comment>
<dbReference type="OrthoDB" id="9769567at2"/>
<name>A0A163Y6S7_9BRAD</name>
<accession>A0A163Y6S7</accession>
<dbReference type="STRING" id="943830.A4A58_12245"/>
<dbReference type="InterPro" id="IPR026045">
    <property type="entry name" value="Ferric-bd"/>
</dbReference>
<dbReference type="SUPFAM" id="SSF53850">
    <property type="entry name" value="Periplasmic binding protein-like II"/>
    <property type="match status" value="1"/>
</dbReference>
<evidence type="ECO:0000256" key="1">
    <source>
        <dbReference type="ARBA" id="ARBA00008520"/>
    </source>
</evidence>
<dbReference type="PANTHER" id="PTHR30006">
    <property type="entry name" value="THIAMINE-BINDING PERIPLASMIC PROTEIN-RELATED"/>
    <property type="match status" value="1"/>
</dbReference>
<dbReference type="Gene3D" id="3.40.190.10">
    <property type="entry name" value="Periplasmic binding protein-like II"/>
    <property type="match status" value="2"/>
</dbReference>
<comment type="caution">
    <text evidence="4">The sequence shown here is derived from an EMBL/GenBank/DDBJ whole genome shotgun (WGS) entry which is preliminary data.</text>
</comment>
<evidence type="ECO:0000313" key="4">
    <source>
        <dbReference type="EMBL" id="KZD21879.1"/>
    </source>
</evidence>
<dbReference type="EMBL" id="LVYV01000034">
    <property type="protein sequence ID" value="KZD21879.1"/>
    <property type="molecule type" value="Genomic_DNA"/>
</dbReference>
<feature type="chain" id="PRO_5007847849" evidence="3">
    <location>
        <begin position="29"/>
        <end position="341"/>
    </location>
</feature>
<evidence type="ECO:0000256" key="2">
    <source>
        <dbReference type="ARBA" id="ARBA00022729"/>
    </source>
</evidence>
<dbReference type="AlphaFoldDB" id="A0A163Y6S7"/>
<keyword evidence="2 3" id="KW-0732">Signal</keyword>
<keyword evidence="5" id="KW-1185">Reference proteome</keyword>
<protein>
    <submittedName>
        <fullName evidence="4">Iron ABC transporter substrate-binding protein</fullName>
    </submittedName>
</protein>
<evidence type="ECO:0000256" key="3">
    <source>
        <dbReference type="SAM" id="SignalP"/>
    </source>
</evidence>
<reference evidence="4 5" key="1">
    <citation type="submission" date="2016-03" db="EMBL/GenBank/DDBJ databases">
        <title>Microsymbionts genomes from the relict species Vavilovia formosa (Stev.) Fed.</title>
        <authorList>
            <person name="Kopat V."/>
            <person name="Chirak E."/>
            <person name="Kimeklis A."/>
            <person name="Andronov E."/>
        </authorList>
    </citation>
    <scope>NUCLEOTIDE SEQUENCE [LARGE SCALE GENOMIC DNA]</scope>
    <source>
        <strain evidence="4 5">Vaf07</strain>
    </source>
</reference>
<organism evidence="4 5">
    <name type="scientific">Tardiphaga robiniae</name>
    <dbReference type="NCBI Taxonomy" id="943830"/>
    <lineage>
        <taxon>Bacteria</taxon>
        <taxon>Pseudomonadati</taxon>
        <taxon>Pseudomonadota</taxon>
        <taxon>Alphaproteobacteria</taxon>
        <taxon>Hyphomicrobiales</taxon>
        <taxon>Nitrobacteraceae</taxon>
        <taxon>Tardiphaga</taxon>
    </lineage>
</organism>
<sequence length="341" mass="36393">MTKPRRATAGLIALAATWLSFGMATSRAEEINLYSTREPQLVAPFIASFTAATGITVKLTYIEDNLVKRMQAEGDASPADVLMTIGLDKTSQFAANDLSQPTASALLDKAIPPQLRGAEWIGLSVRPRVVVVRNDSPQGAIRYEDLADPRFRGQLCIRSPLHQNNVALIAAYLVHHGADATEAWLRGIKANLAHAPEGKDNDVIRQLAEGRCSIGIANTVALAQLRDGREGAEWTTWANKVKTLPTTFASDGAHVNLTGAALAKHAPHRAAALKFLEFLVTPAVQKIYAAAELEYPVTADAESAPLVAAMGAFPSDTLDIDQIAASQKAAIALIKKVGFGK</sequence>
<evidence type="ECO:0000313" key="5">
    <source>
        <dbReference type="Proteomes" id="UP000076574"/>
    </source>
</evidence>
<dbReference type="PIRSF" id="PIRSF002825">
    <property type="entry name" value="CfbpA"/>
    <property type="match status" value="1"/>
</dbReference>
<dbReference type="Proteomes" id="UP000076574">
    <property type="component" value="Unassembled WGS sequence"/>
</dbReference>
<proteinExistence type="inferred from homology"/>
<gene>
    <name evidence="4" type="ORF">A4A58_12245</name>
</gene>